<evidence type="ECO:0000313" key="1">
    <source>
        <dbReference type="EMBL" id="XFO65132.1"/>
    </source>
</evidence>
<dbReference type="RefSeq" id="WP_169717837.1">
    <property type="nucleotide sequence ID" value="NZ_CP155573.1"/>
</dbReference>
<dbReference type="Proteomes" id="UP000216752">
    <property type="component" value="Chromosome"/>
</dbReference>
<dbReference type="EMBL" id="CP155573">
    <property type="protein sequence ID" value="XFO65132.1"/>
    <property type="molecule type" value="Genomic_DNA"/>
</dbReference>
<reference evidence="1" key="1">
    <citation type="submission" date="2024-05" db="EMBL/GenBank/DDBJ databases">
        <title>Isolation and characterization of Sporomusa carbonis sp. nov., a carboxydotrophic hydrogenogen in the genus of Sporomusa isolated from a charcoal burning pile.</title>
        <authorList>
            <person name="Boeer T."/>
            <person name="Rosenbaum F."/>
            <person name="Eysell L."/>
            <person name="Mueller V."/>
            <person name="Daniel R."/>
            <person name="Poehlein A."/>
        </authorList>
    </citation>
    <scope>NUCLEOTIDE SEQUENCE [LARGE SCALE GENOMIC DNA]</scope>
    <source>
        <strain evidence="1">DSM 10669</strain>
    </source>
</reference>
<evidence type="ECO:0000313" key="2">
    <source>
        <dbReference type="Proteomes" id="UP000216752"/>
    </source>
</evidence>
<accession>A0ABZ3IHH4</accession>
<sequence length="55" mass="6404">MRNLFAELFNWRQFDSNTDTVKADITADSQDEKVLIPVALDITRTKEFWDKAVLS</sequence>
<name>A0ABZ3IHH4_9FIRM</name>
<proteinExistence type="predicted"/>
<gene>
    <name evidence="1" type="ORF">SPSIL_012410</name>
</gene>
<keyword evidence="2" id="KW-1185">Reference proteome</keyword>
<organism evidence="1 2">
    <name type="scientific">Sporomusa silvacetica DSM 10669</name>
    <dbReference type="NCBI Taxonomy" id="1123289"/>
    <lineage>
        <taxon>Bacteria</taxon>
        <taxon>Bacillati</taxon>
        <taxon>Bacillota</taxon>
        <taxon>Negativicutes</taxon>
        <taxon>Selenomonadales</taxon>
        <taxon>Sporomusaceae</taxon>
        <taxon>Sporomusa</taxon>
    </lineage>
</organism>
<protein>
    <submittedName>
        <fullName evidence="1">Uncharacterized protein</fullName>
    </submittedName>
</protein>